<dbReference type="GO" id="GO:0016491">
    <property type="term" value="F:oxidoreductase activity"/>
    <property type="evidence" value="ECO:0007669"/>
    <property type="project" value="UniProtKB-KW"/>
</dbReference>
<keyword evidence="8 19" id="KW-0679">Respiratory chain</keyword>
<dbReference type="InterPro" id="IPR050597">
    <property type="entry name" value="Cytochrome_c_Oxidase_Subunit"/>
</dbReference>
<keyword evidence="10 19" id="KW-0479">Metal-binding</keyword>
<keyword evidence="7 19" id="KW-0349">Heme</keyword>
<keyword evidence="9 22" id="KW-0812">Transmembrane</keyword>
<evidence type="ECO:0000256" key="9">
    <source>
        <dbReference type="ARBA" id="ARBA00022692"/>
    </source>
</evidence>
<evidence type="ECO:0000256" key="6">
    <source>
        <dbReference type="ARBA" id="ARBA00022519"/>
    </source>
</evidence>
<dbReference type="PRINTS" id="PR00605">
    <property type="entry name" value="CYTCHROMECIC"/>
</dbReference>
<feature type="binding site" description="axial binding residue" evidence="20">
    <location>
        <position position="220"/>
    </location>
    <ligand>
        <name>heme c</name>
        <dbReference type="ChEBI" id="CHEBI:61717"/>
        <label>2</label>
    </ligand>
    <ligandPart>
        <name>Fe</name>
        <dbReference type="ChEBI" id="CHEBI:18248"/>
    </ligandPart>
</feature>
<keyword evidence="14 22" id="KW-1133">Transmembrane helix</keyword>
<keyword evidence="4 19" id="KW-0813">Transport</keyword>
<sequence length="287" mass="31218">MVRKLDKTDEMPTTGHEWDGIREYDTPMPRWWVLTFYGTIVFSVIYMILFPAIPLINGATPGVLGYSTRAAVQEDIETFRQANADLDTRLVETELTEISADADLNRYAVAGGAAVFRTYCAQCHGAGAGGGVGYPNLVDDAWLWGGDIEAIHQTIAHGIRAESDPDTRFSQMPAFGDDYLSDEEIAQVVEHVLAISGQDHDADLATPGATVFADNCAACHGDQGEGMRDLGAPNLTDAIWLYGGDRDTLIQTVTYSRAGMMPPWTGRLTEAQIRQVSVYVHQLGGGE</sequence>
<keyword evidence="12 19" id="KW-0375">Hydrogen ion transport</keyword>
<dbReference type="InterPro" id="IPR038414">
    <property type="entry name" value="CcoP_N_sf"/>
</dbReference>
<evidence type="ECO:0000313" key="25">
    <source>
        <dbReference type="Proteomes" id="UP000572377"/>
    </source>
</evidence>
<evidence type="ECO:0000256" key="14">
    <source>
        <dbReference type="ARBA" id="ARBA00022989"/>
    </source>
</evidence>
<comment type="pathway">
    <text evidence="2 19">Energy metabolism; oxidative phosphorylation.</text>
</comment>
<reference evidence="24 25" key="1">
    <citation type="submission" date="2020-05" db="EMBL/GenBank/DDBJ databases">
        <title>Gimesia benthica sp. nov., a novel planctomycete isolated from a deep-sea water sample of the Northwest Indian Ocean.</title>
        <authorList>
            <person name="Wang J."/>
            <person name="Ruan C."/>
            <person name="Song L."/>
            <person name="Zhu Y."/>
            <person name="Li A."/>
            <person name="Zheng X."/>
            <person name="Wang L."/>
            <person name="Lu Z."/>
            <person name="Huang Y."/>
            <person name="Du W."/>
            <person name="Zhou Y."/>
            <person name="Huang L."/>
            <person name="Dai X."/>
        </authorList>
    </citation>
    <scope>NUCLEOTIDE SEQUENCE [LARGE SCALE GENOMIC DNA]</scope>
    <source>
        <strain evidence="24 25">YYQ-30</strain>
    </source>
</reference>
<dbReference type="InterPro" id="IPR032858">
    <property type="entry name" value="CcoP_N"/>
</dbReference>
<keyword evidence="17 19" id="KW-0406">Ion transport</keyword>
<feature type="domain" description="Cytochrome c" evidence="23">
    <location>
        <begin position="107"/>
        <end position="196"/>
    </location>
</feature>
<dbReference type="InterPro" id="IPR004678">
    <property type="entry name" value="Cyt_c_oxidase_cbb3_su3"/>
</dbReference>
<feature type="binding site" description="covalent" evidence="21">
    <location>
        <position position="216"/>
    </location>
    <ligand>
        <name>heme c</name>
        <dbReference type="ChEBI" id="CHEBI:61717"/>
        <label>2</label>
    </ligand>
</feature>
<comment type="caution">
    <text evidence="24">The sequence shown here is derived from an EMBL/GenBank/DDBJ whole genome shotgun (WGS) entry which is preliminary data.</text>
</comment>
<evidence type="ECO:0000256" key="16">
    <source>
        <dbReference type="ARBA" id="ARBA00023004"/>
    </source>
</evidence>
<feature type="domain" description="Cytochrome c" evidence="23">
    <location>
        <begin position="203"/>
        <end position="284"/>
    </location>
</feature>
<evidence type="ECO:0000256" key="10">
    <source>
        <dbReference type="ARBA" id="ARBA00022723"/>
    </source>
</evidence>
<dbReference type="InterPro" id="IPR009056">
    <property type="entry name" value="Cyt_c-like_dom"/>
</dbReference>
<dbReference type="GO" id="GO:0006119">
    <property type="term" value="P:oxidative phosphorylation"/>
    <property type="evidence" value="ECO:0007669"/>
    <property type="project" value="UniProtKB-UniPathway"/>
</dbReference>
<feature type="transmembrane region" description="Helical" evidence="22">
    <location>
        <begin position="31"/>
        <end position="53"/>
    </location>
</feature>
<feature type="binding site" description="covalent" evidence="21">
    <location>
        <position position="123"/>
    </location>
    <ligand>
        <name>heme c</name>
        <dbReference type="ChEBI" id="CHEBI:61717"/>
        <label>1</label>
    </ligand>
</feature>
<evidence type="ECO:0000256" key="12">
    <source>
        <dbReference type="ARBA" id="ARBA00022781"/>
    </source>
</evidence>
<proteinExistence type="inferred from homology"/>
<dbReference type="NCBIfam" id="TIGR00782">
    <property type="entry name" value="ccoP"/>
    <property type="match status" value="1"/>
</dbReference>
<gene>
    <name evidence="24" type="primary">ccoP</name>
    <name evidence="24" type="ORF">HMH01_00775</name>
</gene>
<evidence type="ECO:0000256" key="21">
    <source>
        <dbReference type="PIRSR" id="PIRSR000006-2"/>
    </source>
</evidence>
<comment type="subunit">
    <text evidence="19">Component of the cbb3-type cytochrome c oxidase.</text>
</comment>
<dbReference type="GO" id="GO:0020037">
    <property type="term" value="F:heme binding"/>
    <property type="evidence" value="ECO:0007669"/>
    <property type="project" value="InterPro"/>
</dbReference>
<evidence type="ECO:0000256" key="19">
    <source>
        <dbReference type="PIRNR" id="PIRNR000006"/>
    </source>
</evidence>
<feature type="binding site" description="axial binding residue" evidence="20">
    <location>
        <position position="261"/>
    </location>
    <ligand>
        <name>heme c</name>
        <dbReference type="ChEBI" id="CHEBI:61717"/>
        <label>1</label>
    </ligand>
    <ligandPart>
        <name>Fe</name>
        <dbReference type="ChEBI" id="CHEBI:18248"/>
    </ligandPart>
</feature>
<dbReference type="UniPathway" id="UPA00705"/>
<dbReference type="Gene3D" id="1.10.760.10">
    <property type="entry name" value="Cytochrome c-like domain"/>
    <property type="match status" value="2"/>
</dbReference>
<evidence type="ECO:0000256" key="2">
    <source>
        <dbReference type="ARBA" id="ARBA00004673"/>
    </source>
</evidence>
<evidence type="ECO:0000256" key="8">
    <source>
        <dbReference type="ARBA" id="ARBA00022660"/>
    </source>
</evidence>
<dbReference type="PROSITE" id="PS51007">
    <property type="entry name" value="CYTC"/>
    <property type="match status" value="2"/>
</dbReference>
<keyword evidence="13 19" id="KW-0249">Electron transport</keyword>
<keyword evidence="25" id="KW-1185">Reference proteome</keyword>
<keyword evidence="15 19" id="KW-0560">Oxidoreductase</keyword>
<evidence type="ECO:0000256" key="3">
    <source>
        <dbReference type="ARBA" id="ARBA00006113"/>
    </source>
</evidence>
<evidence type="ECO:0000259" key="23">
    <source>
        <dbReference type="PROSITE" id="PS51007"/>
    </source>
</evidence>
<evidence type="ECO:0000256" key="11">
    <source>
        <dbReference type="ARBA" id="ARBA00022737"/>
    </source>
</evidence>
<feature type="binding site" description="covalent" evidence="21">
    <location>
        <position position="120"/>
    </location>
    <ligand>
        <name>heme c</name>
        <dbReference type="ChEBI" id="CHEBI:61717"/>
        <label>1</label>
    </ligand>
</feature>
<evidence type="ECO:0000256" key="17">
    <source>
        <dbReference type="ARBA" id="ARBA00023065"/>
    </source>
</evidence>
<dbReference type="AlphaFoldDB" id="A0A849KUI3"/>
<evidence type="ECO:0000256" key="4">
    <source>
        <dbReference type="ARBA" id="ARBA00022448"/>
    </source>
</evidence>
<dbReference type="RefSeq" id="WP_171321529.1">
    <property type="nucleotide sequence ID" value="NZ_JABFBC010000001.1"/>
</dbReference>
<dbReference type="Gene3D" id="6.10.280.130">
    <property type="match status" value="1"/>
</dbReference>
<evidence type="ECO:0000256" key="1">
    <source>
        <dbReference type="ARBA" id="ARBA00004533"/>
    </source>
</evidence>
<accession>A0A849KUI3</accession>
<dbReference type="GO" id="GO:0005886">
    <property type="term" value="C:plasma membrane"/>
    <property type="evidence" value="ECO:0007669"/>
    <property type="project" value="UniProtKB-SubCell"/>
</dbReference>
<keyword evidence="18 19" id="KW-0472">Membrane</keyword>
<comment type="function">
    <text evidence="19">C-type cytochrome. Part of the cbb3-type cytochrome c oxidase complex.</text>
</comment>
<dbReference type="Pfam" id="PF14715">
    <property type="entry name" value="FixP_N"/>
    <property type="match status" value="1"/>
</dbReference>
<evidence type="ECO:0000256" key="18">
    <source>
        <dbReference type="ARBA" id="ARBA00023136"/>
    </source>
</evidence>
<dbReference type="EMBL" id="JABFBC010000001">
    <property type="protein sequence ID" value="NNU78958.1"/>
    <property type="molecule type" value="Genomic_DNA"/>
</dbReference>
<evidence type="ECO:0000256" key="7">
    <source>
        <dbReference type="ARBA" id="ARBA00022617"/>
    </source>
</evidence>
<dbReference type="Proteomes" id="UP000572377">
    <property type="component" value="Unassembled WGS sequence"/>
</dbReference>
<dbReference type="PIRSF" id="PIRSF000006">
    <property type="entry name" value="Cbb3-Cox_fixP"/>
    <property type="match status" value="1"/>
</dbReference>
<dbReference type="InterPro" id="IPR036909">
    <property type="entry name" value="Cyt_c-like_dom_sf"/>
</dbReference>
<comment type="subcellular location">
    <subcellularLocation>
        <location evidence="1 19">Cell inner membrane</location>
    </subcellularLocation>
</comment>
<evidence type="ECO:0000313" key="24">
    <source>
        <dbReference type="EMBL" id="NNU78958.1"/>
    </source>
</evidence>
<keyword evidence="6 19" id="KW-0997">Cell inner membrane</keyword>
<name>A0A849KUI3_9RHOB</name>
<evidence type="ECO:0000256" key="13">
    <source>
        <dbReference type="ARBA" id="ARBA00022982"/>
    </source>
</evidence>
<keyword evidence="11" id="KW-0677">Repeat</keyword>
<evidence type="ECO:0000256" key="22">
    <source>
        <dbReference type="SAM" id="Phobius"/>
    </source>
</evidence>
<dbReference type="GO" id="GO:0009055">
    <property type="term" value="F:electron transfer activity"/>
    <property type="evidence" value="ECO:0007669"/>
    <property type="project" value="InterPro"/>
</dbReference>
<feature type="binding site" description="axial binding residue" evidence="20">
    <location>
        <position position="172"/>
    </location>
    <ligand>
        <name>heme c</name>
        <dbReference type="ChEBI" id="CHEBI:61717"/>
        <label>2</label>
    </ligand>
    <ligandPart>
        <name>Fe</name>
        <dbReference type="ChEBI" id="CHEBI:18248"/>
    </ligandPart>
</feature>
<evidence type="ECO:0000256" key="20">
    <source>
        <dbReference type="PIRSR" id="PIRSR000006-1"/>
    </source>
</evidence>
<evidence type="ECO:0000256" key="15">
    <source>
        <dbReference type="ARBA" id="ARBA00023002"/>
    </source>
</evidence>
<dbReference type="PANTHER" id="PTHR33751:SF1">
    <property type="entry name" value="CBB3-TYPE CYTOCHROME C OXIDASE SUBUNIT FIXP"/>
    <property type="match status" value="1"/>
</dbReference>
<comment type="cofactor">
    <cofactor evidence="19 21">
        <name>heme c</name>
        <dbReference type="ChEBI" id="CHEBI:61717"/>
    </cofactor>
    <text evidence="19 21">Binds 2 heme C groups per subunit.</text>
</comment>
<dbReference type="GO" id="GO:0005506">
    <property type="term" value="F:iron ion binding"/>
    <property type="evidence" value="ECO:0007669"/>
    <property type="project" value="InterPro"/>
</dbReference>
<dbReference type="SUPFAM" id="SSF46626">
    <property type="entry name" value="Cytochrome c"/>
    <property type="match status" value="2"/>
</dbReference>
<dbReference type="GO" id="GO:1902600">
    <property type="term" value="P:proton transmembrane transport"/>
    <property type="evidence" value="ECO:0007669"/>
    <property type="project" value="UniProtKB-KW"/>
</dbReference>
<dbReference type="PANTHER" id="PTHR33751">
    <property type="entry name" value="CBB3-TYPE CYTOCHROME C OXIDASE SUBUNIT FIXP"/>
    <property type="match status" value="1"/>
</dbReference>
<protein>
    <recommendedName>
        <fullName evidence="19">Cbb3-type cytochrome c oxidase subunit</fullName>
    </recommendedName>
</protein>
<comment type="similarity">
    <text evidence="3 19">Belongs to the CcoP / FixP family.</text>
</comment>
<evidence type="ECO:0000256" key="5">
    <source>
        <dbReference type="ARBA" id="ARBA00022475"/>
    </source>
</evidence>
<keyword evidence="5 19" id="KW-1003">Cell membrane</keyword>
<feature type="binding site" description="covalent" evidence="21">
    <location>
        <position position="219"/>
    </location>
    <ligand>
        <name>heme c</name>
        <dbReference type="ChEBI" id="CHEBI:61717"/>
        <label>2</label>
    </ligand>
</feature>
<dbReference type="InterPro" id="IPR008168">
    <property type="entry name" value="Cyt_C_IC"/>
</dbReference>
<keyword evidence="16 19" id="KW-0408">Iron</keyword>
<feature type="binding site" description="axial binding residue" evidence="20">
    <location>
        <position position="124"/>
    </location>
    <ligand>
        <name>heme c</name>
        <dbReference type="ChEBI" id="CHEBI:61717"/>
        <label>1</label>
    </ligand>
    <ligandPart>
        <name>Fe</name>
        <dbReference type="ChEBI" id="CHEBI:18248"/>
    </ligandPart>
</feature>
<dbReference type="Pfam" id="PF13442">
    <property type="entry name" value="Cytochrome_CBB3"/>
    <property type="match status" value="2"/>
</dbReference>
<organism evidence="24 25">
    <name type="scientific">Halovulum dunhuangense</name>
    <dbReference type="NCBI Taxonomy" id="1505036"/>
    <lineage>
        <taxon>Bacteria</taxon>
        <taxon>Pseudomonadati</taxon>
        <taxon>Pseudomonadota</taxon>
        <taxon>Alphaproteobacteria</taxon>
        <taxon>Rhodobacterales</taxon>
        <taxon>Paracoccaceae</taxon>
        <taxon>Halovulum</taxon>
    </lineage>
</organism>